<feature type="region of interest" description="Disordered" evidence="1">
    <location>
        <begin position="38"/>
        <end position="60"/>
    </location>
</feature>
<proteinExistence type="predicted"/>
<dbReference type="Proteomes" id="UP000612585">
    <property type="component" value="Unassembled WGS sequence"/>
</dbReference>
<feature type="compositionally biased region" description="Basic residues" evidence="1">
    <location>
        <begin position="49"/>
        <end position="60"/>
    </location>
</feature>
<accession>A0A8J4DYA7</accession>
<keyword evidence="3" id="KW-1185">Reference proteome</keyword>
<name>A0A8J4DYA7_9ACTN</name>
<dbReference type="RefSeq" id="WP_203992323.1">
    <property type="nucleotide sequence ID" value="NZ_BOPG01000018.1"/>
</dbReference>
<evidence type="ECO:0000313" key="2">
    <source>
        <dbReference type="EMBL" id="GIJ55465.1"/>
    </source>
</evidence>
<dbReference type="EMBL" id="BOPG01000018">
    <property type="protein sequence ID" value="GIJ55465.1"/>
    <property type="molecule type" value="Genomic_DNA"/>
</dbReference>
<comment type="caution">
    <text evidence="2">The sequence shown here is derived from an EMBL/GenBank/DDBJ whole genome shotgun (WGS) entry which is preliminary data.</text>
</comment>
<evidence type="ECO:0000313" key="3">
    <source>
        <dbReference type="Proteomes" id="UP000612585"/>
    </source>
</evidence>
<gene>
    <name evidence="2" type="ORF">Vau01_029810</name>
</gene>
<reference evidence="2" key="1">
    <citation type="submission" date="2021-01" db="EMBL/GenBank/DDBJ databases">
        <title>Whole genome shotgun sequence of Virgisporangium aurantiacum NBRC 16421.</title>
        <authorList>
            <person name="Komaki H."/>
            <person name="Tamura T."/>
        </authorList>
    </citation>
    <scope>NUCLEOTIDE SEQUENCE</scope>
    <source>
        <strain evidence="2">NBRC 16421</strain>
    </source>
</reference>
<sequence>MTGLPEANLLWRMENMDARTRRHADERAGLLAHMLRRGVGSGAGERRGAQRRRRTAPAVG</sequence>
<protein>
    <submittedName>
        <fullName evidence="2">Uncharacterized protein</fullName>
    </submittedName>
</protein>
<evidence type="ECO:0000256" key="1">
    <source>
        <dbReference type="SAM" id="MobiDB-lite"/>
    </source>
</evidence>
<organism evidence="2 3">
    <name type="scientific">Virgisporangium aurantiacum</name>
    <dbReference type="NCBI Taxonomy" id="175570"/>
    <lineage>
        <taxon>Bacteria</taxon>
        <taxon>Bacillati</taxon>
        <taxon>Actinomycetota</taxon>
        <taxon>Actinomycetes</taxon>
        <taxon>Micromonosporales</taxon>
        <taxon>Micromonosporaceae</taxon>
        <taxon>Virgisporangium</taxon>
    </lineage>
</organism>
<dbReference type="AlphaFoldDB" id="A0A8J4DYA7"/>